<protein>
    <submittedName>
        <fullName evidence="1">Uncharacterized protein</fullName>
    </submittedName>
</protein>
<evidence type="ECO:0000313" key="1">
    <source>
        <dbReference type="EMBL" id="KAL2553086.1"/>
    </source>
</evidence>
<evidence type="ECO:0000313" key="2">
    <source>
        <dbReference type="Proteomes" id="UP001604277"/>
    </source>
</evidence>
<comment type="caution">
    <text evidence="1">The sequence shown here is derived from an EMBL/GenBank/DDBJ whole genome shotgun (WGS) entry which is preliminary data.</text>
</comment>
<sequence length="142" mass="16200">MERIVLTYPGTVLHEQSMSSRSRHESRVHTIAKVDVESTCLFANGESMCSSKKHQGEDATNTVVLTVEISSIDEKRPRAFDRPTGKEDANMQIYPLDVIEQIDFSLEWSCIHFYQHSNINRTVEIVYPLRNTVIAFLIDTLA</sequence>
<proteinExistence type="predicted"/>
<dbReference type="Proteomes" id="UP001604277">
    <property type="component" value="Unassembled WGS sequence"/>
</dbReference>
<reference evidence="2" key="1">
    <citation type="submission" date="2024-07" db="EMBL/GenBank/DDBJ databases">
        <title>Two chromosome-level genome assemblies of Korean endemic species Abeliophyllum distichum and Forsythia ovata (Oleaceae).</title>
        <authorList>
            <person name="Jang H."/>
        </authorList>
    </citation>
    <scope>NUCLEOTIDE SEQUENCE [LARGE SCALE GENOMIC DNA]</scope>
</reference>
<name>A0ABD1WU25_9LAMI</name>
<accession>A0ABD1WU25</accession>
<organism evidence="1 2">
    <name type="scientific">Forsythia ovata</name>
    <dbReference type="NCBI Taxonomy" id="205694"/>
    <lineage>
        <taxon>Eukaryota</taxon>
        <taxon>Viridiplantae</taxon>
        <taxon>Streptophyta</taxon>
        <taxon>Embryophyta</taxon>
        <taxon>Tracheophyta</taxon>
        <taxon>Spermatophyta</taxon>
        <taxon>Magnoliopsida</taxon>
        <taxon>eudicotyledons</taxon>
        <taxon>Gunneridae</taxon>
        <taxon>Pentapetalae</taxon>
        <taxon>asterids</taxon>
        <taxon>lamiids</taxon>
        <taxon>Lamiales</taxon>
        <taxon>Oleaceae</taxon>
        <taxon>Forsythieae</taxon>
        <taxon>Forsythia</taxon>
    </lineage>
</organism>
<keyword evidence="2" id="KW-1185">Reference proteome</keyword>
<dbReference type="EMBL" id="JBFOLJ010000002">
    <property type="protein sequence ID" value="KAL2553086.1"/>
    <property type="molecule type" value="Genomic_DNA"/>
</dbReference>
<dbReference type="AlphaFoldDB" id="A0ABD1WU25"/>
<gene>
    <name evidence="1" type="ORF">Fot_06705</name>
</gene>